<reference evidence="1" key="1">
    <citation type="submission" date="2023-11" db="EMBL/GenBank/DDBJ databases">
        <authorList>
            <person name="Poullet M."/>
        </authorList>
    </citation>
    <scope>NUCLEOTIDE SEQUENCE</scope>
    <source>
        <strain evidence="1">E1834</strain>
    </source>
</reference>
<dbReference type="Proteomes" id="UP001497535">
    <property type="component" value="Unassembled WGS sequence"/>
</dbReference>
<dbReference type="EMBL" id="CAVMJV010000081">
    <property type="protein sequence ID" value="CAK5090323.1"/>
    <property type="molecule type" value="Genomic_DNA"/>
</dbReference>
<proteinExistence type="predicted"/>
<protein>
    <submittedName>
        <fullName evidence="1">Uncharacterized protein</fullName>
    </submittedName>
</protein>
<organism evidence="1 2">
    <name type="scientific">Meloidogyne enterolobii</name>
    <name type="common">Root-knot nematode worm</name>
    <name type="synonym">Meloidogyne mayaguensis</name>
    <dbReference type="NCBI Taxonomy" id="390850"/>
    <lineage>
        <taxon>Eukaryota</taxon>
        <taxon>Metazoa</taxon>
        <taxon>Ecdysozoa</taxon>
        <taxon>Nematoda</taxon>
        <taxon>Chromadorea</taxon>
        <taxon>Rhabditida</taxon>
        <taxon>Tylenchina</taxon>
        <taxon>Tylenchomorpha</taxon>
        <taxon>Tylenchoidea</taxon>
        <taxon>Meloidogynidae</taxon>
        <taxon>Meloidogyninae</taxon>
        <taxon>Meloidogyne</taxon>
    </lineage>
</organism>
<name>A0ACB1AJS4_MELEN</name>
<evidence type="ECO:0000313" key="2">
    <source>
        <dbReference type="Proteomes" id="UP001497535"/>
    </source>
</evidence>
<accession>A0ACB1AJS4</accession>
<evidence type="ECO:0000313" key="1">
    <source>
        <dbReference type="EMBL" id="CAK5090323.1"/>
    </source>
</evidence>
<keyword evidence="2" id="KW-1185">Reference proteome</keyword>
<comment type="caution">
    <text evidence="1">The sequence shown here is derived from an EMBL/GenBank/DDBJ whole genome shotgun (WGS) entry which is preliminary data.</text>
</comment>
<sequence length="63" mass="7348">MDFSFLARYLISSLMMNLDVCFKTTFTCIRNPDQSPLRVFIFKFNSFQIVIVFLFLLGMGLVP</sequence>
<gene>
    <name evidence="1" type="ORF">MENTE1834_LOCUS38102</name>
</gene>